<dbReference type="EMBL" id="UINC01140104">
    <property type="protein sequence ID" value="SVD27058.1"/>
    <property type="molecule type" value="Genomic_DNA"/>
</dbReference>
<evidence type="ECO:0000259" key="3">
    <source>
        <dbReference type="PROSITE" id="PS51779"/>
    </source>
</evidence>
<proteinExistence type="predicted"/>
<dbReference type="PROSITE" id="PS51779">
    <property type="entry name" value="POTRA"/>
    <property type="match status" value="1"/>
</dbReference>
<organism evidence="4">
    <name type="scientific">marine metagenome</name>
    <dbReference type="NCBI Taxonomy" id="408172"/>
    <lineage>
        <taxon>unclassified sequences</taxon>
        <taxon>metagenomes</taxon>
        <taxon>ecological metagenomes</taxon>
    </lineage>
</organism>
<evidence type="ECO:0000256" key="1">
    <source>
        <dbReference type="ARBA" id="ARBA00004370"/>
    </source>
</evidence>
<dbReference type="InterPro" id="IPR034746">
    <property type="entry name" value="POTRA"/>
</dbReference>
<reference evidence="4" key="1">
    <citation type="submission" date="2018-05" db="EMBL/GenBank/DDBJ databases">
        <authorList>
            <person name="Lanie J.A."/>
            <person name="Ng W.-L."/>
            <person name="Kazmierczak K.M."/>
            <person name="Andrzejewski T.M."/>
            <person name="Davidsen T.M."/>
            <person name="Wayne K.J."/>
            <person name="Tettelin H."/>
            <person name="Glass J.I."/>
            <person name="Rusch D."/>
            <person name="Podicherti R."/>
            <person name="Tsui H.-C.T."/>
            <person name="Winkler M.E."/>
        </authorList>
    </citation>
    <scope>NUCLEOTIDE SEQUENCE</scope>
</reference>
<evidence type="ECO:0000256" key="2">
    <source>
        <dbReference type="ARBA" id="ARBA00023136"/>
    </source>
</evidence>
<dbReference type="GO" id="GO:0019867">
    <property type="term" value="C:outer membrane"/>
    <property type="evidence" value="ECO:0007669"/>
    <property type="project" value="InterPro"/>
</dbReference>
<feature type="domain" description="POTRA" evidence="3">
    <location>
        <begin position="27"/>
        <end position="94"/>
    </location>
</feature>
<protein>
    <recommendedName>
        <fullName evidence="3">POTRA domain-containing protein</fullName>
    </recommendedName>
</protein>
<sequence length="276" mass="32230">MIFRSMKKALLQSLFFFIFVITISYAEIVKEVKVVGNVRVSSETIVMFGDIKINDDYNAQKLNELSRQLYDTDFFSYLEINLTDGLLEISVKENPIIQSLVFNGIKAKKHKEAIKEVIELKEKTSYVENKLIRDIQKIKTAFRNLGFYFIEVEAYAKENVNNSIDLIYEINRGKRAKIGKIVFIGDKKFKDGKLRGIITSEESKAWKFLSTKKYLNQERIKLDTRLLENFYKSKGYYQVEVLTTNILYEEGEGFLLTYNIDSGKRFRFEDVSLKIS</sequence>
<evidence type="ECO:0000313" key="4">
    <source>
        <dbReference type="EMBL" id="SVD27058.1"/>
    </source>
</evidence>
<dbReference type="Pfam" id="PF07244">
    <property type="entry name" value="POTRA"/>
    <property type="match status" value="2"/>
</dbReference>
<name>A0A382U057_9ZZZZ</name>
<accession>A0A382U057</accession>
<feature type="non-terminal residue" evidence="4">
    <location>
        <position position="276"/>
    </location>
</feature>
<gene>
    <name evidence="4" type="ORF">METZ01_LOCUS379912</name>
</gene>
<dbReference type="Gene3D" id="3.10.20.310">
    <property type="entry name" value="membrane protein fhac"/>
    <property type="match status" value="3"/>
</dbReference>
<dbReference type="AlphaFoldDB" id="A0A382U057"/>
<keyword evidence="2" id="KW-0472">Membrane</keyword>
<comment type="subcellular location">
    <subcellularLocation>
        <location evidence="1">Membrane</location>
    </subcellularLocation>
</comment>
<dbReference type="InterPro" id="IPR010827">
    <property type="entry name" value="BamA/TamA_POTRA"/>
</dbReference>